<dbReference type="AlphaFoldDB" id="A0A916NC09"/>
<dbReference type="Pfam" id="PF06245">
    <property type="entry name" value="DUF1015"/>
    <property type="match status" value="1"/>
</dbReference>
<dbReference type="Proteomes" id="UP000683507">
    <property type="component" value="Chromosome"/>
</dbReference>
<dbReference type="EMBL" id="OU015584">
    <property type="protein sequence ID" value="CAG5084195.1"/>
    <property type="molecule type" value="Genomic_DNA"/>
</dbReference>
<accession>A0A916NC09</accession>
<evidence type="ECO:0008006" key="3">
    <source>
        <dbReference type="Google" id="ProtNLM"/>
    </source>
</evidence>
<name>A0A916NC09_9FLAO</name>
<protein>
    <recommendedName>
        <fullName evidence="3">DUF1015 domain-containing protein</fullName>
    </recommendedName>
</protein>
<dbReference type="PIRSF" id="PIRSF033563">
    <property type="entry name" value="UCP033563"/>
    <property type="match status" value="1"/>
</dbReference>
<keyword evidence="2" id="KW-1185">Reference proteome</keyword>
<proteinExistence type="predicted"/>
<evidence type="ECO:0000313" key="1">
    <source>
        <dbReference type="EMBL" id="CAG5084195.1"/>
    </source>
</evidence>
<reference evidence="1" key="1">
    <citation type="submission" date="2021-04" db="EMBL/GenBank/DDBJ databases">
        <authorList>
            <person name="Rodrigo-Torres L."/>
            <person name="Arahal R. D."/>
            <person name="Lucena T."/>
        </authorList>
    </citation>
    <scope>NUCLEOTIDE SEQUENCE</scope>
    <source>
        <strain evidence="1">AS29M-1</strain>
    </source>
</reference>
<organism evidence="1 2">
    <name type="scientific">Parvicella tangerina</name>
    <dbReference type="NCBI Taxonomy" id="2829795"/>
    <lineage>
        <taxon>Bacteria</taxon>
        <taxon>Pseudomonadati</taxon>
        <taxon>Bacteroidota</taxon>
        <taxon>Flavobacteriia</taxon>
        <taxon>Flavobacteriales</taxon>
        <taxon>Parvicellaceae</taxon>
        <taxon>Parvicella</taxon>
    </lineage>
</organism>
<evidence type="ECO:0000313" key="2">
    <source>
        <dbReference type="Proteomes" id="UP000683507"/>
    </source>
</evidence>
<dbReference type="KEGG" id="ptan:CRYO30217_02402"/>
<dbReference type="PANTHER" id="PTHR36454:SF1">
    <property type="entry name" value="DUF1015 DOMAIN-CONTAINING PROTEIN"/>
    <property type="match status" value="1"/>
</dbReference>
<dbReference type="RefSeq" id="WP_258542632.1">
    <property type="nucleotide sequence ID" value="NZ_OU015584.1"/>
</dbReference>
<dbReference type="PANTHER" id="PTHR36454">
    <property type="entry name" value="LMO2823 PROTEIN"/>
    <property type="match status" value="1"/>
</dbReference>
<sequence length="409" mass="47421">MAKIKAFKAVRPPRDKVYLVASRPFYTYKKKILEAKLKSNKFTFLHVINPEFQKDDRTEPNSVERFEKVRSKYDEFLDLGYFFKDEKDSFYVYRQQYQGFDCLGIIAGVAVEEYLNGKIRIHEHTLTKREETFKRYLDVCNFNAEPVLLTYEDNPKINSLIESYLTQRAEYEFTTTDDKTHHLWTISDDNAKEQLIKYFEEVEALYIADGHHRSASSVLYAKSNQNEDNELKQHFLGMMVPHSKLKIYDYNRVVTSLNGMSEEEFLLKVGAFCDVTPIPDLQKPSKSHQFSMLLGTEAYQVTPKAEFIDLGHPVKSLDAQILNDLILDQILGIKDAKTDNRLLFVDGTKGMKGIKRLMMKAQGKVAFALFPVSFEELKKVADTGNVMPPKSTWIEPKLRSGLTIYEYDR</sequence>
<gene>
    <name evidence="1" type="ORF">CRYO30217_02402</name>
</gene>
<dbReference type="InterPro" id="IPR008323">
    <property type="entry name" value="UCP033563"/>
</dbReference>